<accession>A0A556MHA1</accession>
<dbReference type="InterPro" id="IPR028347">
    <property type="entry name" value="START_dom_prot"/>
</dbReference>
<evidence type="ECO:0000313" key="3">
    <source>
        <dbReference type="EMBL" id="TSJ39294.1"/>
    </source>
</evidence>
<proteinExistence type="predicted"/>
<dbReference type="RefSeq" id="WP_144249332.1">
    <property type="nucleotide sequence ID" value="NZ_VLPK01000003.1"/>
</dbReference>
<dbReference type="PROSITE" id="PS50848">
    <property type="entry name" value="START"/>
    <property type="match status" value="1"/>
</dbReference>
<dbReference type="Pfam" id="PF01852">
    <property type="entry name" value="START"/>
    <property type="match status" value="1"/>
</dbReference>
<sequence length="214" mass="24144">MFKKLILLFLLFANCALAQTGGNWDLKKTDDGVKIYTREVENSKIKAIKVECTLDASLTQMTAVLIDIKNGEDWLYHVSTSYVIKQVSPQELYYYSLVEMPWPITNRDFIAHLKVSQDPTTKTVSIDAPCLADMVPVKPKIVRVTDSNGQWLLSPLGKDKIKVVYTLHADPGGSLPAWLINLFVTEGPLQSFRKLKVVLQKPVYKNAKLDFITN</sequence>
<gene>
    <name evidence="3" type="ORF">FO440_16195</name>
</gene>
<dbReference type="Gene3D" id="3.30.530.20">
    <property type="match status" value="1"/>
</dbReference>
<evidence type="ECO:0000259" key="2">
    <source>
        <dbReference type="PROSITE" id="PS50848"/>
    </source>
</evidence>
<feature type="chain" id="PRO_5022163639" evidence="1">
    <location>
        <begin position="19"/>
        <end position="214"/>
    </location>
</feature>
<keyword evidence="4" id="KW-1185">Reference proteome</keyword>
<dbReference type="PIRSF" id="PIRSF039033">
    <property type="entry name" value="START_dom"/>
    <property type="match status" value="1"/>
</dbReference>
<dbReference type="InterPro" id="IPR002913">
    <property type="entry name" value="START_lipid-bd_dom"/>
</dbReference>
<comment type="caution">
    <text evidence="3">The sequence shown here is derived from an EMBL/GenBank/DDBJ whole genome shotgun (WGS) entry which is preliminary data.</text>
</comment>
<dbReference type="InterPro" id="IPR051213">
    <property type="entry name" value="START_lipid_transfer"/>
</dbReference>
<evidence type="ECO:0000256" key="1">
    <source>
        <dbReference type="SAM" id="SignalP"/>
    </source>
</evidence>
<dbReference type="PANTHER" id="PTHR19308:SF14">
    <property type="entry name" value="START DOMAIN-CONTAINING PROTEIN"/>
    <property type="match status" value="1"/>
</dbReference>
<dbReference type="PANTHER" id="PTHR19308">
    <property type="entry name" value="PHOSPHATIDYLCHOLINE TRANSFER PROTEIN"/>
    <property type="match status" value="1"/>
</dbReference>
<feature type="signal peptide" evidence="1">
    <location>
        <begin position="1"/>
        <end position="18"/>
    </location>
</feature>
<dbReference type="InterPro" id="IPR023393">
    <property type="entry name" value="START-like_dom_sf"/>
</dbReference>
<feature type="domain" description="START" evidence="2">
    <location>
        <begin position="24"/>
        <end position="204"/>
    </location>
</feature>
<dbReference type="OrthoDB" id="5734556at2"/>
<dbReference type="GO" id="GO:0005737">
    <property type="term" value="C:cytoplasm"/>
    <property type="evidence" value="ECO:0007669"/>
    <property type="project" value="UniProtKB-ARBA"/>
</dbReference>
<reference evidence="3 4" key="1">
    <citation type="submission" date="2019-07" db="EMBL/GenBank/DDBJ databases">
        <authorList>
            <person name="Huq M.A."/>
        </authorList>
    </citation>
    <scope>NUCLEOTIDE SEQUENCE [LARGE SCALE GENOMIC DNA]</scope>
    <source>
        <strain evidence="3 4">MAH-19</strain>
    </source>
</reference>
<keyword evidence="1" id="KW-0732">Signal</keyword>
<dbReference type="CDD" id="cd08876">
    <property type="entry name" value="START_1"/>
    <property type="match status" value="1"/>
</dbReference>
<dbReference type="SUPFAM" id="SSF55961">
    <property type="entry name" value="Bet v1-like"/>
    <property type="match status" value="1"/>
</dbReference>
<dbReference type="Proteomes" id="UP000318733">
    <property type="component" value="Unassembled WGS sequence"/>
</dbReference>
<evidence type="ECO:0000313" key="4">
    <source>
        <dbReference type="Proteomes" id="UP000318733"/>
    </source>
</evidence>
<protein>
    <submittedName>
        <fullName evidence="3">Lipid-binding protein</fullName>
    </submittedName>
</protein>
<dbReference type="EMBL" id="VLPK01000003">
    <property type="protein sequence ID" value="TSJ39294.1"/>
    <property type="molecule type" value="Genomic_DNA"/>
</dbReference>
<name>A0A556MHA1_9SPHI</name>
<dbReference type="GO" id="GO:0008289">
    <property type="term" value="F:lipid binding"/>
    <property type="evidence" value="ECO:0007669"/>
    <property type="project" value="InterPro"/>
</dbReference>
<organism evidence="3 4">
    <name type="scientific">Mucilaginibacter corticis</name>
    <dbReference type="NCBI Taxonomy" id="2597670"/>
    <lineage>
        <taxon>Bacteria</taxon>
        <taxon>Pseudomonadati</taxon>
        <taxon>Bacteroidota</taxon>
        <taxon>Sphingobacteriia</taxon>
        <taxon>Sphingobacteriales</taxon>
        <taxon>Sphingobacteriaceae</taxon>
        <taxon>Mucilaginibacter</taxon>
    </lineage>
</organism>
<dbReference type="AlphaFoldDB" id="A0A556MHA1"/>